<gene>
    <name evidence="3" type="ORF">NAEGRDRAFT_64076</name>
</gene>
<feature type="domain" description="RGS" evidence="2">
    <location>
        <begin position="373"/>
        <end position="464"/>
    </location>
</feature>
<dbReference type="KEGG" id="ngr:NAEGRDRAFT_64076"/>
<dbReference type="GeneID" id="8849692"/>
<dbReference type="RefSeq" id="XP_002680987.1">
    <property type="nucleotide sequence ID" value="XM_002680941.1"/>
</dbReference>
<evidence type="ECO:0000313" key="4">
    <source>
        <dbReference type="Proteomes" id="UP000006671"/>
    </source>
</evidence>
<dbReference type="PROSITE" id="PS50132">
    <property type="entry name" value="RGS"/>
    <property type="match status" value="1"/>
</dbReference>
<name>D2V5B0_NAEGR</name>
<feature type="transmembrane region" description="Helical" evidence="1">
    <location>
        <begin position="7"/>
        <end position="28"/>
    </location>
</feature>
<keyword evidence="4" id="KW-1185">Reference proteome</keyword>
<dbReference type="Pfam" id="PF00615">
    <property type="entry name" value="RGS"/>
    <property type="match status" value="1"/>
</dbReference>
<feature type="transmembrane region" description="Helical" evidence="1">
    <location>
        <begin position="197"/>
        <end position="219"/>
    </location>
</feature>
<dbReference type="AlphaFoldDB" id="D2V5B0"/>
<dbReference type="InParanoid" id="D2V5B0"/>
<reference evidence="3 4" key="1">
    <citation type="journal article" date="2010" name="Cell">
        <title>The genome of Naegleria gruberi illuminates early eukaryotic versatility.</title>
        <authorList>
            <person name="Fritz-Laylin L.K."/>
            <person name="Prochnik S.E."/>
            <person name="Ginger M.L."/>
            <person name="Dacks J.B."/>
            <person name="Carpenter M.L."/>
            <person name="Field M.C."/>
            <person name="Kuo A."/>
            <person name="Paredez A."/>
            <person name="Chapman J."/>
            <person name="Pham J."/>
            <person name="Shu S."/>
            <person name="Neupane R."/>
            <person name="Cipriano M."/>
            <person name="Mancuso J."/>
            <person name="Tu H."/>
            <person name="Salamov A."/>
            <person name="Lindquist E."/>
            <person name="Shapiro H."/>
            <person name="Lucas S."/>
            <person name="Grigoriev I.V."/>
            <person name="Cande W.Z."/>
            <person name="Fulton C."/>
            <person name="Rokhsar D.S."/>
            <person name="Dawson S.C."/>
        </authorList>
    </citation>
    <scope>NUCLEOTIDE SEQUENCE [LARGE SCALE GENOMIC DNA]</scope>
    <source>
        <strain evidence="3 4">NEG-M</strain>
    </source>
</reference>
<dbReference type="InterPro" id="IPR044926">
    <property type="entry name" value="RGS_subdomain_2"/>
</dbReference>
<keyword evidence="1" id="KW-1133">Transmembrane helix</keyword>
<dbReference type="EMBL" id="GG738852">
    <property type="protein sequence ID" value="EFC48243.1"/>
    <property type="molecule type" value="Genomic_DNA"/>
</dbReference>
<dbReference type="SMART" id="SM00315">
    <property type="entry name" value="RGS"/>
    <property type="match status" value="1"/>
</dbReference>
<proteinExistence type="predicted"/>
<keyword evidence="1" id="KW-0812">Transmembrane</keyword>
<evidence type="ECO:0000313" key="3">
    <source>
        <dbReference type="EMBL" id="EFC48243.1"/>
    </source>
</evidence>
<protein>
    <submittedName>
        <fullName evidence="3">Predicted protein</fullName>
    </submittedName>
</protein>
<dbReference type="SUPFAM" id="SSF48097">
    <property type="entry name" value="Regulator of G-protein signaling, RGS"/>
    <property type="match status" value="1"/>
</dbReference>
<evidence type="ECO:0000256" key="1">
    <source>
        <dbReference type="SAM" id="Phobius"/>
    </source>
</evidence>
<feature type="transmembrane region" description="Helical" evidence="1">
    <location>
        <begin position="326"/>
        <end position="349"/>
    </location>
</feature>
<evidence type="ECO:0000259" key="2">
    <source>
        <dbReference type="PROSITE" id="PS50132"/>
    </source>
</evidence>
<keyword evidence="1" id="KW-0472">Membrane</keyword>
<dbReference type="Proteomes" id="UP000006671">
    <property type="component" value="Unassembled WGS sequence"/>
</dbReference>
<accession>D2V5B0</accession>
<feature type="transmembrane region" description="Helical" evidence="1">
    <location>
        <begin position="40"/>
        <end position="62"/>
    </location>
</feature>
<organism evidence="4">
    <name type="scientific">Naegleria gruberi</name>
    <name type="common">Amoeba</name>
    <dbReference type="NCBI Taxonomy" id="5762"/>
    <lineage>
        <taxon>Eukaryota</taxon>
        <taxon>Discoba</taxon>
        <taxon>Heterolobosea</taxon>
        <taxon>Tetramitia</taxon>
        <taxon>Eutetramitia</taxon>
        <taxon>Vahlkampfiidae</taxon>
        <taxon>Naegleria</taxon>
    </lineage>
</organism>
<dbReference type="OMA" id="MADISTW"/>
<dbReference type="PANTHER" id="PTHR10845">
    <property type="entry name" value="REGULATOR OF G PROTEIN SIGNALING"/>
    <property type="match status" value="1"/>
</dbReference>
<sequence>MARDPTSLYMTLCAGFVFVVGLTLRIIIGRKIFPCGIITFSFFTLPPAVMLPTVFRMLRIYLMYKINLLKMKLFDVSAKDSTVGATSVTNPNGIVPINQLKEQTEVELKKSDSKIFGLEDMAGRQEQIHKVVNNFDPNNYEDIGLDPPNWDDSTTDGDSESQADVSTWNMSEFKEVSDVKKQVKQLAILNFFISKKFILSTYAIAFLVGVIIWVVLGIVEEVTYNASTDPNKKRLFLFDGGLFVFERGCGLTTTTVLIVGVHALVYIFLELVFLILAVMADRDTWGIKRETLLLIIVQVGAAIIFIVVGMLDITEKLLDYLVPTGLALWIYELIEIIMCVGMPAMYAFISDRKSKLSQSNNDTERKQAVKETGIEKVLKNKKTYQILLDFARRSYCTESVLCWRDIQRFKKARKANRKKAATHILKAYLTAGAPLELNISKIEERRSEIEKLIEENPNISHNLFALIQDHCLNDMTDLFERLKSSNKQIGDIVKELKSLNNSVQSTNSTQ</sequence>
<feature type="transmembrane region" description="Helical" evidence="1">
    <location>
        <begin position="292"/>
        <end position="314"/>
    </location>
</feature>
<dbReference type="VEuPathDB" id="AmoebaDB:NAEGRDRAFT_64076"/>
<dbReference type="PANTHER" id="PTHR10845:SF192">
    <property type="entry name" value="DOUBLE HIT, ISOFORM B"/>
    <property type="match status" value="1"/>
</dbReference>
<dbReference type="Gene3D" id="1.10.167.10">
    <property type="entry name" value="Regulator of G-protein Signalling 4, domain 2"/>
    <property type="match status" value="1"/>
</dbReference>
<dbReference type="InterPro" id="IPR016137">
    <property type="entry name" value="RGS"/>
</dbReference>
<dbReference type="InterPro" id="IPR036305">
    <property type="entry name" value="RGS_sf"/>
</dbReference>
<dbReference type="OrthoDB" id="10263175at2759"/>
<feature type="transmembrane region" description="Helical" evidence="1">
    <location>
        <begin position="256"/>
        <end position="280"/>
    </location>
</feature>